<dbReference type="Pfam" id="PF00717">
    <property type="entry name" value="Peptidase_S24"/>
    <property type="match status" value="1"/>
</dbReference>
<dbReference type="GO" id="GO:0003677">
    <property type="term" value="F:DNA binding"/>
    <property type="evidence" value="ECO:0007669"/>
    <property type="project" value="InterPro"/>
</dbReference>
<dbReference type="PROSITE" id="PS50943">
    <property type="entry name" value="HTH_CROC1"/>
    <property type="match status" value="1"/>
</dbReference>
<dbReference type="InterPro" id="IPR001387">
    <property type="entry name" value="Cro/C1-type_HTH"/>
</dbReference>
<dbReference type="CDD" id="cd00093">
    <property type="entry name" value="HTH_XRE"/>
    <property type="match status" value="1"/>
</dbReference>
<dbReference type="SUPFAM" id="SSF51306">
    <property type="entry name" value="LexA/Signal peptidase"/>
    <property type="match status" value="1"/>
</dbReference>
<dbReference type="RefSeq" id="WP_252767065.1">
    <property type="nucleotide sequence ID" value="NZ_CP097119.1"/>
</dbReference>
<name>A0A9Q8ZQ56_9LACO</name>
<dbReference type="EMBL" id="CP097119">
    <property type="protein sequence ID" value="USS89515.1"/>
    <property type="molecule type" value="Genomic_DNA"/>
</dbReference>
<organism evidence="2 3">
    <name type="scientific">Fructilactobacillus cliffordii</name>
    <dbReference type="NCBI Taxonomy" id="2940299"/>
    <lineage>
        <taxon>Bacteria</taxon>
        <taxon>Bacillati</taxon>
        <taxon>Bacillota</taxon>
        <taxon>Bacilli</taxon>
        <taxon>Lactobacillales</taxon>
        <taxon>Lactobacillaceae</taxon>
        <taxon>Fructilactobacillus</taxon>
    </lineage>
</organism>
<evidence type="ECO:0000259" key="1">
    <source>
        <dbReference type="PROSITE" id="PS50943"/>
    </source>
</evidence>
<dbReference type="Gene3D" id="1.10.260.40">
    <property type="entry name" value="lambda repressor-like DNA-binding domains"/>
    <property type="match status" value="1"/>
</dbReference>
<gene>
    <name evidence="2" type="ORF">M3M40_01630</name>
</gene>
<proteinExistence type="predicted"/>
<dbReference type="Proteomes" id="UP001055911">
    <property type="component" value="Chromosome"/>
</dbReference>
<evidence type="ECO:0000313" key="3">
    <source>
        <dbReference type="Proteomes" id="UP001055911"/>
    </source>
</evidence>
<dbReference type="CDD" id="cd06529">
    <property type="entry name" value="S24_LexA-like"/>
    <property type="match status" value="1"/>
</dbReference>
<dbReference type="Pfam" id="PF01381">
    <property type="entry name" value="HTH_3"/>
    <property type="match status" value="1"/>
</dbReference>
<dbReference type="Gene3D" id="2.10.109.10">
    <property type="entry name" value="Umud Fragment, subunit A"/>
    <property type="match status" value="1"/>
</dbReference>
<reference evidence="2" key="1">
    <citation type="submission" date="2022-05" db="EMBL/GenBank/DDBJ databases">
        <authorList>
            <person name="Oliphant S.A."/>
            <person name="Watson-Haigh N.S."/>
            <person name="Sumby K.M."/>
            <person name="Gardner J.M."/>
            <person name="Jiranek V."/>
        </authorList>
    </citation>
    <scope>NUCLEOTIDE SEQUENCE</scope>
    <source>
        <strain evidence="2">KI4_B1</strain>
    </source>
</reference>
<dbReference type="InterPro" id="IPR015927">
    <property type="entry name" value="Peptidase_S24_S26A/B/C"/>
</dbReference>
<feature type="domain" description="HTH cro/C1-type" evidence="1">
    <location>
        <begin position="12"/>
        <end position="67"/>
    </location>
</feature>
<dbReference type="InterPro" id="IPR050077">
    <property type="entry name" value="LexA_repressor"/>
</dbReference>
<dbReference type="SUPFAM" id="SSF47413">
    <property type="entry name" value="lambda repressor-like DNA-binding domains"/>
    <property type="match status" value="1"/>
</dbReference>
<dbReference type="PANTHER" id="PTHR33516:SF2">
    <property type="entry name" value="LEXA REPRESSOR-RELATED"/>
    <property type="match status" value="1"/>
</dbReference>
<dbReference type="InterPro" id="IPR010982">
    <property type="entry name" value="Lambda_DNA-bd_dom_sf"/>
</dbReference>
<protein>
    <submittedName>
        <fullName evidence="2">Helix-turn-helix domain-containing protein</fullName>
    </submittedName>
</protein>
<dbReference type="InterPro" id="IPR036286">
    <property type="entry name" value="LexA/Signal_pep-like_sf"/>
</dbReference>
<keyword evidence="3" id="KW-1185">Reference proteome</keyword>
<dbReference type="InterPro" id="IPR039418">
    <property type="entry name" value="LexA-like"/>
</dbReference>
<accession>A0A9Q8ZQ56</accession>
<dbReference type="PANTHER" id="PTHR33516">
    <property type="entry name" value="LEXA REPRESSOR"/>
    <property type="match status" value="1"/>
</dbReference>
<dbReference type="AlphaFoldDB" id="A0A9Q8ZQ56"/>
<dbReference type="SMART" id="SM00530">
    <property type="entry name" value="HTH_XRE"/>
    <property type="match status" value="1"/>
</dbReference>
<evidence type="ECO:0000313" key="2">
    <source>
        <dbReference type="EMBL" id="USS89515.1"/>
    </source>
</evidence>
<sequence length="215" mass="23705">MNDKNKKFGQKIKALRKQKGFSVRQTALQARMSNSYLSQIENGLVNIPKPVTLEKLANGLRVPVAEILQFAGLRPAQAESEPYDATKLVSVPILGEIACGTPIIAQENIEGYLPTNRAELPAGSNFYLKCRGESMAPTIPNGAYVLIHQQYEVENGDIAAILLNENETTLKRVQYQDDQVILMPDNPSPAFQPIIINHNNPGQILGKAILVQFKL</sequence>